<reference evidence="10" key="2">
    <citation type="journal article" date="2018" name="Biosci. Biotechnol. Biochem.">
        <title>Polysaccharide hydrolase of the hadal zone amphipods Hirondellea gigas.</title>
        <authorList>
            <person name="Kobayashi H."/>
            <person name="Nagahama T."/>
            <person name="Arai W."/>
            <person name="Sasagawa Y."/>
            <person name="Umeda M."/>
            <person name="Hayashi T."/>
            <person name="Nikaido I."/>
            <person name="Watanabe H."/>
            <person name="Oguri K."/>
            <person name="Kitazato H."/>
            <person name="Fujioka K."/>
            <person name="Kido Y."/>
            <person name="Takami H."/>
        </authorList>
    </citation>
    <scope>NUCLEOTIDE SEQUENCE</scope>
    <source>
        <tissue evidence="10">Whole body</tissue>
    </source>
</reference>
<organism evidence="10">
    <name type="scientific">Hirondellea gigas</name>
    <dbReference type="NCBI Taxonomy" id="1518452"/>
    <lineage>
        <taxon>Eukaryota</taxon>
        <taxon>Metazoa</taxon>
        <taxon>Ecdysozoa</taxon>
        <taxon>Arthropoda</taxon>
        <taxon>Crustacea</taxon>
        <taxon>Multicrustacea</taxon>
        <taxon>Malacostraca</taxon>
        <taxon>Eumalacostraca</taxon>
        <taxon>Peracarida</taxon>
        <taxon>Amphipoda</taxon>
        <taxon>Amphilochidea</taxon>
        <taxon>Lysianassida</taxon>
        <taxon>Lysianassidira</taxon>
        <taxon>Lysianassoidea</taxon>
        <taxon>Lysianassidae</taxon>
        <taxon>Hirondellea</taxon>
    </lineage>
</organism>
<evidence type="ECO:0000256" key="4">
    <source>
        <dbReference type="ARBA" id="ARBA00012310"/>
    </source>
</evidence>
<dbReference type="PROSITE" id="PS51355">
    <property type="entry name" value="GLUTATHIONE_PEROXID_3"/>
    <property type="match status" value="1"/>
</dbReference>
<evidence type="ECO:0000256" key="6">
    <source>
        <dbReference type="ARBA" id="ARBA00022559"/>
    </source>
</evidence>
<evidence type="ECO:0000256" key="3">
    <source>
        <dbReference type="ARBA" id="ARBA00006926"/>
    </source>
</evidence>
<comment type="catalytic activity">
    <reaction evidence="1">
        <text>2 glutathione + H2O2 = glutathione disulfide + 2 H2O</text>
        <dbReference type="Rhea" id="RHEA:16833"/>
        <dbReference type="ChEBI" id="CHEBI:15377"/>
        <dbReference type="ChEBI" id="CHEBI:16240"/>
        <dbReference type="ChEBI" id="CHEBI:57925"/>
        <dbReference type="ChEBI" id="CHEBI:58297"/>
        <dbReference type="EC" id="1.11.1.9"/>
    </reaction>
</comment>
<evidence type="ECO:0000256" key="7">
    <source>
        <dbReference type="ARBA" id="ARBA00022729"/>
    </source>
</evidence>
<dbReference type="EMBL" id="IACF01001956">
    <property type="protein sequence ID" value="LAB67630.1"/>
    <property type="molecule type" value="mRNA"/>
</dbReference>
<evidence type="ECO:0000313" key="10">
    <source>
        <dbReference type="EMBL" id="LAB67630.1"/>
    </source>
</evidence>
<evidence type="ECO:0000256" key="1">
    <source>
        <dbReference type="ARBA" id="ARBA00000217"/>
    </source>
</evidence>
<proteinExistence type="evidence at transcript level"/>
<dbReference type="PANTHER" id="PTHR11592">
    <property type="entry name" value="GLUTATHIONE PEROXIDASE"/>
    <property type="match status" value="1"/>
</dbReference>
<evidence type="ECO:0000256" key="8">
    <source>
        <dbReference type="ARBA" id="ARBA00023002"/>
    </source>
</evidence>
<accession>A0A2P2I174</accession>
<keyword evidence="7" id="KW-0732">Signal</keyword>
<keyword evidence="8 9" id="KW-0560">Oxidoreductase</keyword>
<reference evidence="11" key="1">
    <citation type="submission" date="2017-11" db="EMBL/GenBank/DDBJ databases">
        <title>The sensing device of the deep-sea amphipod.</title>
        <authorList>
            <person name="Kobayashi H."/>
            <person name="Nagahama T."/>
            <person name="Arai W."/>
            <person name="Sasagawa Y."/>
            <person name="Umeda M."/>
            <person name="Hayashi T."/>
            <person name="Nikaido I."/>
            <person name="Watanabe H."/>
            <person name="Oguri K."/>
            <person name="Kitazato H."/>
            <person name="Fujioka K."/>
            <person name="Kido Y."/>
            <person name="Takami H."/>
        </authorList>
    </citation>
    <scope>NUCLEOTIDE SEQUENCE</scope>
    <source>
        <tissue evidence="11">Whole body</tissue>
    </source>
</reference>
<dbReference type="PANTHER" id="PTHR11592:SF88">
    <property type="entry name" value="GLUTATHIONE PEROXIDASE-RELATED"/>
    <property type="match status" value="1"/>
</dbReference>
<protein>
    <recommendedName>
        <fullName evidence="4 9">Glutathione peroxidase</fullName>
    </recommendedName>
</protein>
<keyword evidence="6 9" id="KW-0575">Peroxidase</keyword>
<dbReference type="Pfam" id="PF00255">
    <property type="entry name" value="GSHPx"/>
    <property type="match status" value="1"/>
</dbReference>
<dbReference type="AlphaFoldDB" id="A0A2P2I174"/>
<evidence type="ECO:0000256" key="5">
    <source>
        <dbReference type="ARBA" id="ARBA00022525"/>
    </source>
</evidence>
<keyword evidence="5" id="KW-0964">Secreted</keyword>
<evidence type="ECO:0000313" key="11">
    <source>
        <dbReference type="EMBL" id="LAC21266.1"/>
    </source>
</evidence>
<comment type="subcellular location">
    <subcellularLocation>
        <location evidence="2">Secreted</location>
    </subcellularLocation>
</comment>
<comment type="similarity">
    <text evidence="3 9">Belongs to the glutathione peroxidase family.</text>
</comment>
<dbReference type="PIRSF" id="PIRSF000303">
    <property type="entry name" value="Glutathion_perox"/>
    <property type="match status" value="1"/>
</dbReference>
<dbReference type="PRINTS" id="PR01011">
    <property type="entry name" value="GLUTPROXDASE"/>
</dbReference>
<dbReference type="InterPro" id="IPR000889">
    <property type="entry name" value="Glutathione_peroxidase"/>
</dbReference>
<name>A0A2P2I174_9CRUS</name>
<dbReference type="EMBL" id="IACT01001950">
    <property type="protein sequence ID" value="LAC21266.1"/>
    <property type="molecule type" value="mRNA"/>
</dbReference>
<dbReference type="InterPro" id="IPR036249">
    <property type="entry name" value="Thioredoxin-like_sf"/>
</dbReference>
<dbReference type="GO" id="GO:0005576">
    <property type="term" value="C:extracellular region"/>
    <property type="evidence" value="ECO:0007669"/>
    <property type="project" value="UniProtKB-SubCell"/>
</dbReference>
<dbReference type="GO" id="GO:0006979">
    <property type="term" value="P:response to oxidative stress"/>
    <property type="evidence" value="ECO:0007669"/>
    <property type="project" value="InterPro"/>
</dbReference>
<dbReference type="GO" id="GO:0004602">
    <property type="term" value="F:glutathione peroxidase activity"/>
    <property type="evidence" value="ECO:0007669"/>
    <property type="project" value="UniProtKB-EC"/>
</dbReference>
<evidence type="ECO:0000256" key="9">
    <source>
        <dbReference type="RuleBase" id="RU000499"/>
    </source>
</evidence>
<evidence type="ECO:0000256" key="2">
    <source>
        <dbReference type="ARBA" id="ARBA00004613"/>
    </source>
</evidence>
<dbReference type="SUPFAM" id="SSF52833">
    <property type="entry name" value="Thioredoxin-like"/>
    <property type="match status" value="1"/>
</dbReference>
<dbReference type="Gene3D" id="3.40.30.10">
    <property type="entry name" value="Glutaredoxin"/>
    <property type="match status" value="1"/>
</dbReference>
<dbReference type="PROSITE" id="PS00763">
    <property type="entry name" value="GLUTATHIONE_PEROXID_2"/>
    <property type="match status" value="1"/>
</dbReference>
<sequence length="147" mass="17112">MTTPNYQQINALADMYEGEDFVILGFPCNQFYLQEPGANADEILNAIRYVRPGNNFESKVTQYFKKIDVNGADQIPLYAYLKETCGKTFTTFANKDMLFYEPLRVGDLYWNYEKFLIDRDGKPYTRYHPSVISVRAIAKDIDYLLDL</sequence>
<dbReference type="InterPro" id="IPR029760">
    <property type="entry name" value="GPX_CS"/>
</dbReference>